<dbReference type="AlphaFoldDB" id="Q0YQR7"/>
<sequence>MTMAGEADLIPGIFSYCDRWCERCAFTARCLQFQVESGEQKSGSALHEFDALNAGFWQEMGEALVNAMRYIREMAIKQGLGVDDLQKETVLSEPPDSKYRNAREHPCSAAALLYAGMVNEWFAAADDIFEEESLLMNPNQPSFREPVEIIRHYQYFIYPKIVRAVEGRMNDIASGINEPDNDANGTAKIALITIDRSLAAWSLLYTGLPSQEDSTLSLLVHLDRLRRSVEVVFPAARSFVRPGLDA</sequence>
<gene>
    <name evidence="1" type="ORF">CferDRAFT_0631</name>
</gene>
<comment type="caution">
    <text evidence="1">The sequence shown here is derived from an EMBL/GenBank/DDBJ whole genome shotgun (WGS) entry which is preliminary data.</text>
</comment>
<organism evidence="1 2">
    <name type="scientific">Chlorobium ferrooxidans DSM 13031</name>
    <dbReference type="NCBI Taxonomy" id="377431"/>
    <lineage>
        <taxon>Bacteria</taxon>
        <taxon>Pseudomonadati</taxon>
        <taxon>Chlorobiota</taxon>
        <taxon>Chlorobiia</taxon>
        <taxon>Chlorobiales</taxon>
        <taxon>Chlorobiaceae</taxon>
        <taxon>Chlorobium/Pelodictyon group</taxon>
        <taxon>Chlorobium</taxon>
    </lineage>
</organism>
<reference evidence="1 2" key="2">
    <citation type="submission" date="2006-07" db="EMBL/GenBank/DDBJ databases">
        <title>Sequencing of the draft genome and assembly of Chlorobium ferroxidans DSM 13031.</title>
        <authorList>
            <consortium name="US DOE Joint Genome Institute (JGI-PGF)"/>
            <person name="Copeland A."/>
            <person name="Lucas S."/>
            <person name="Lapidus A."/>
            <person name="Barry K."/>
            <person name="Glavina del Rio T."/>
            <person name="Dalin E."/>
            <person name="Tice H."/>
            <person name="Bruce D."/>
            <person name="Pitluck S."/>
            <person name="Richardson P."/>
        </authorList>
    </citation>
    <scope>NUCLEOTIDE SEQUENCE [LARGE SCALE GENOMIC DNA]</scope>
    <source>
        <strain evidence="1 2">DSM 13031</strain>
    </source>
</reference>
<proteinExistence type="predicted"/>
<name>Q0YQR7_9CHLB</name>
<dbReference type="EMBL" id="AASE01000015">
    <property type="protein sequence ID" value="EAT58657.1"/>
    <property type="molecule type" value="Genomic_DNA"/>
</dbReference>
<accession>Q0YQR7</accession>
<reference evidence="1 2" key="1">
    <citation type="submission" date="2006-07" db="EMBL/GenBank/DDBJ databases">
        <title>Annotation of the draft genome assembly of Chlorobium ferroxidans DSM 13031.</title>
        <authorList>
            <consortium name="US DOE Joint Genome Institute (JGI-ORNL)"/>
            <person name="Larimer F."/>
            <person name="Land M."/>
            <person name="Hauser L."/>
        </authorList>
    </citation>
    <scope>NUCLEOTIDE SEQUENCE [LARGE SCALE GENOMIC DNA]</scope>
    <source>
        <strain evidence="1 2">DSM 13031</strain>
    </source>
</reference>
<protein>
    <submittedName>
        <fullName evidence="1">Uncharacterized protein</fullName>
    </submittedName>
</protein>
<dbReference type="Proteomes" id="UP000004162">
    <property type="component" value="Unassembled WGS sequence"/>
</dbReference>
<evidence type="ECO:0000313" key="2">
    <source>
        <dbReference type="Proteomes" id="UP000004162"/>
    </source>
</evidence>
<evidence type="ECO:0000313" key="1">
    <source>
        <dbReference type="EMBL" id="EAT58657.1"/>
    </source>
</evidence>
<keyword evidence="2" id="KW-1185">Reference proteome</keyword>